<gene>
    <name evidence="1" type="ORF">CU097_000966</name>
</gene>
<feature type="non-terminal residue" evidence="1">
    <location>
        <position position="202"/>
    </location>
</feature>
<sequence>MNLDAYLLEMYQEQGHEFTLAAINDVLKQWEEANIGPTNKVYEMDGAPMTREEYAQYTVETIGAYVHALSQCQPTEYQNEDWEAIENLEIIKHLELLLGQYYDNYRAITREINGLMDKREEIAEYFAKNASHWAHLKFRKPSPSKESVALYTMAKQTQLKAIAPGYGFFRGLAIKTKQVDEWTRIEDDPTVGAGICNLLDEF</sequence>
<dbReference type="EMBL" id="PJQL01004944">
    <property type="protein sequence ID" value="RCH78745.1"/>
    <property type="molecule type" value="Genomic_DNA"/>
</dbReference>
<keyword evidence="2" id="KW-1185">Reference proteome</keyword>
<evidence type="ECO:0000313" key="1">
    <source>
        <dbReference type="EMBL" id="RCH78745.1"/>
    </source>
</evidence>
<comment type="caution">
    <text evidence="1">The sequence shown here is derived from an EMBL/GenBank/DDBJ whole genome shotgun (WGS) entry which is preliminary data.</text>
</comment>
<accession>A0A367IM49</accession>
<organism evidence="1 2">
    <name type="scientific">Rhizopus azygosporus</name>
    <name type="common">Rhizopus microsporus var. azygosporus</name>
    <dbReference type="NCBI Taxonomy" id="86630"/>
    <lineage>
        <taxon>Eukaryota</taxon>
        <taxon>Fungi</taxon>
        <taxon>Fungi incertae sedis</taxon>
        <taxon>Mucoromycota</taxon>
        <taxon>Mucoromycotina</taxon>
        <taxon>Mucoromycetes</taxon>
        <taxon>Mucorales</taxon>
        <taxon>Mucorineae</taxon>
        <taxon>Rhizopodaceae</taxon>
        <taxon>Rhizopus</taxon>
    </lineage>
</organism>
<name>A0A367IM49_RHIAZ</name>
<proteinExistence type="predicted"/>
<dbReference type="OrthoDB" id="2244766at2759"/>
<evidence type="ECO:0000313" key="2">
    <source>
        <dbReference type="Proteomes" id="UP000252139"/>
    </source>
</evidence>
<dbReference type="Proteomes" id="UP000252139">
    <property type="component" value="Unassembled WGS sequence"/>
</dbReference>
<dbReference type="AlphaFoldDB" id="A0A367IM49"/>
<reference evidence="1 2" key="1">
    <citation type="journal article" date="2018" name="G3 (Bethesda)">
        <title>Phylogenetic and Phylogenomic Definition of Rhizopus Species.</title>
        <authorList>
            <person name="Gryganskyi A.P."/>
            <person name="Golan J."/>
            <person name="Dolatabadi S."/>
            <person name="Mondo S."/>
            <person name="Robb S."/>
            <person name="Idnurm A."/>
            <person name="Muszewska A."/>
            <person name="Steczkiewicz K."/>
            <person name="Masonjones S."/>
            <person name="Liao H.L."/>
            <person name="Gajdeczka M.T."/>
            <person name="Anike F."/>
            <person name="Vuek A."/>
            <person name="Anishchenko I.M."/>
            <person name="Voigt K."/>
            <person name="de Hoog G.S."/>
            <person name="Smith M.E."/>
            <person name="Heitman J."/>
            <person name="Vilgalys R."/>
            <person name="Stajich J.E."/>
        </authorList>
    </citation>
    <scope>NUCLEOTIDE SEQUENCE [LARGE SCALE GENOMIC DNA]</scope>
    <source>
        <strain evidence="1 2">CBS 357.93</strain>
    </source>
</reference>
<protein>
    <submittedName>
        <fullName evidence="1">Uncharacterized protein</fullName>
    </submittedName>
</protein>